<gene>
    <name evidence="8" type="ORF">Scaly_0765500</name>
</gene>
<keyword evidence="4" id="KW-0238">DNA-binding</keyword>
<dbReference type="PANTHER" id="PTHR12506:SF41">
    <property type="entry name" value="ZINC FINGER CCCH DOMAIN-CONTAINING PROTEIN 58"/>
    <property type="match status" value="1"/>
</dbReference>
<reference evidence="8" key="2">
    <citation type="journal article" date="2024" name="Plant">
        <title>Genomic evolution and insights into agronomic trait innovations of Sesamum species.</title>
        <authorList>
            <person name="Miao H."/>
            <person name="Wang L."/>
            <person name="Qu L."/>
            <person name="Liu H."/>
            <person name="Sun Y."/>
            <person name="Le M."/>
            <person name="Wang Q."/>
            <person name="Wei S."/>
            <person name="Zheng Y."/>
            <person name="Lin W."/>
            <person name="Duan Y."/>
            <person name="Cao H."/>
            <person name="Xiong S."/>
            <person name="Wang X."/>
            <person name="Wei L."/>
            <person name="Li C."/>
            <person name="Ma Q."/>
            <person name="Ju M."/>
            <person name="Zhao R."/>
            <person name="Li G."/>
            <person name="Mu C."/>
            <person name="Tian Q."/>
            <person name="Mei H."/>
            <person name="Zhang T."/>
            <person name="Gao T."/>
            <person name="Zhang H."/>
        </authorList>
    </citation>
    <scope>NUCLEOTIDE SEQUENCE</scope>
    <source>
        <strain evidence="8">KEN8</strain>
    </source>
</reference>
<dbReference type="SUPFAM" id="SSF90229">
    <property type="entry name" value="CCCH zinc finger"/>
    <property type="match status" value="5"/>
</dbReference>
<dbReference type="GO" id="GO:0003729">
    <property type="term" value="F:mRNA binding"/>
    <property type="evidence" value="ECO:0007669"/>
    <property type="project" value="TreeGrafter"/>
</dbReference>
<feature type="domain" description="C3H1-type" evidence="7">
    <location>
        <begin position="305"/>
        <end position="333"/>
    </location>
</feature>
<feature type="zinc finger region" description="C3H1-type" evidence="5">
    <location>
        <begin position="87"/>
        <end position="115"/>
    </location>
</feature>
<dbReference type="PANTHER" id="PTHR12506">
    <property type="entry name" value="PROTEIN PHOSPHATASE RELATED"/>
    <property type="match status" value="1"/>
</dbReference>
<feature type="domain" description="C3H1-type" evidence="7">
    <location>
        <begin position="41"/>
        <end position="69"/>
    </location>
</feature>
<feature type="region of interest" description="Disordered" evidence="6">
    <location>
        <begin position="288"/>
        <end position="307"/>
    </location>
</feature>
<evidence type="ECO:0000256" key="5">
    <source>
        <dbReference type="PROSITE-ProRule" id="PRU00723"/>
    </source>
</evidence>
<keyword evidence="1 5" id="KW-0479">Metal-binding</keyword>
<feature type="domain" description="C3H1-type" evidence="7">
    <location>
        <begin position="140"/>
        <end position="168"/>
    </location>
</feature>
<feature type="zinc finger region" description="C3H1-type" evidence="5">
    <location>
        <begin position="351"/>
        <end position="379"/>
    </location>
</feature>
<proteinExistence type="predicted"/>
<keyword evidence="3 5" id="KW-0862">Zinc</keyword>
<dbReference type="AlphaFoldDB" id="A0AAW2R915"/>
<dbReference type="PROSITE" id="PS50103">
    <property type="entry name" value="ZF_C3H1"/>
    <property type="match status" value="5"/>
</dbReference>
<feature type="region of interest" description="Disordered" evidence="6">
    <location>
        <begin position="448"/>
        <end position="482"/>
    </location>
</feature>
<evidence type="ECO:0000256" key="2">
    <source>
        <dbReference type="ARBA" id="ARBA00022771"/>
    </source>
</evidence>
<dbReference type="Pfam" id="PF00642">
    <property type="entry name" value="zf-CCCH"/>
    <property type="match status" value="5"/>
</dbReference>
<dbReference type="GO" id="GO:0008270">
    <property type="term" value="F:zinc ion binding"/>
    <property type="evidence" value="ECO:0007669"/>
    <property type="project" value="UniProtKB-KW"/>
</dbReference>
<dbReference type="InterPro" id="IPR050974">
    <property type="entry name" value="Plant_ZF_CCCH"/>
</dbReference>
<feature type="domain" description="C3H1-type" evidence="7">
    <location>
        <begin position="87"/>
        <end position="115"/>
    </location>
</feature>
<sequence length="498" mass="52407">MEAVPVDPVAEWAAPVGRPALKAKPMWQLGLGGGPESYPERPDEPDCIYYLRTGFCGYGNRCRFNHPRDRSMAMGALRAGAGEYPERVGQPVCQYYMRTGMCKFGASCKYHHPKHGVGSSAPVTLNVYGYPCDRSSSLIFLGEKECSYFVKTGQCKFGVTCKFHHPQPAGIQVPAPPGPGAGPLAAPAGYPSVQSPSGQSSQQYGVIQGNWPVARPAMLPGSYVPGSYGPMLFPPGVVPVPGWTPYPAPVSPVASSSAQPTVGPGPIYGLTQLSPSATAYTGPFLSVTSAGPSSSSQKEHPFPERPGQPECQYYLKTGDCKFGATCKYHHPPEWSAPKINFVLSPMGLPLRPGAPLCSHYAQNGVCKFGPSCKFDHPMRILSYSPSASSLTDMPVAPYPVGSTNATLAPSTSSSDLRPELLSGYNKDAFSWQMSSMNSSSAAGGSLFSTSGAVPQSSAQQSGQGSISSSGGSTISRGGRGLHTSRNIDMAMAYALPAL</sequence>
<evidence type="ECO:0000256" key="3">
    <source>
        <dbReference type="ARBA" id="ARBA00022833"/>
    </source>
</evidence>
<feature type="domain" description="C3H1-type" evidence="7">
    <location>
        <begin position="351"/>
        <end position="379"/>
    </location>
</feature>
<evidence type="ECO:0000256" key="4">
    <source>
        <dbReference type="ARBA" id="ARBA00023125"/>
    </source>
</evidence>
<dbReference type="EMBL" id="JACGWM010000004">
    <property type="protein sequence ID" value="KAL0376479.1"/>
    <property type="molecule type" value="Genomic_DNA"/>
</dbReference>
<evidence type="ECO:0000256" key="1">
    <source>
        <dbReference type="ARBA" id="ARBA00022723"/>
    </source>
</evidence>
<dbReference type="InterPro" id="IPR000571">
    <property type="entry name" value="Znf_CCCH"/>
</dbReference>
<evidence type="ECO:0000256" key="6">
    <source>
        <dbReference type="SAM" id="MobiDB-lite"/>
    </source>
</evidence>
<reference evidence="8" key="1">
    <citation type="submission" date="2020-06" db="EMBL/GenBank/DDBJ databases">
        <authorList>
            <person name="Li T."/>
            <person name="Hu X."/>
            <person name="Zhang T."/>
            <person name="Song X."/>
            <person name="Zhang H."/>
            <person name="Dai N."/>
            <person name="Sheng W."/>
            <person name="Hou X."/>
            <person name="Wei L."/>
        </authorList>
    </citation>
    <scope>NUCLEOTIDE SEQUENCE</scope>
    <source>
        <strain evidence="8">KEN8</strain>
        <tissue evidence="8">Leaf</tissue>
    </source>
</reference>
<accession>A0AAW2R915</accession>
<evidence type="ECO:0000313" key="8">
    <source>
        <dbReference type="EMBL" id="KAL0376479.1"/>
    </source>
</evidence>
<organism evidence="8">
    <name type="scientific">Sesamum calycinum</name>
    <dbReference type="NCBI Taxonomy" id="2727403"/>
    <lineage>
        <taxon>Eukaryota</taxon>
        <taxon>Viridiplantae</taxon>
        <taxon>Streptophyta</taxon>
        <taxon>Embryophyta</taxon>
        <taxon>Tracheophyta</taxon>
        <taxon>Spermatophyta</taxon>
        <taxon>Magnoliopsida</taxon>
        <taxon>eudicotyledons</taxon>
        <taxon>Gunneridae</taxon>
        <taxon>Pentapetalae</taxon>
        <taxon>asterids</taxon>
        <taxon>lamiids</taxon>
        <taxon>Lamiales</taxon>
        <taxon>Pedaliaceae</taxon>
        <taxon>Sesamum</taxon>
    </lineage>
</organism>
<dbReference type="InterPro" id="IPR036855">
    <property type="entry name" value="Znf_CCCH_sf"/>
</dbReference>
<feature type="zinc finger region" description="C3H1-type" evidence="5">
    <location>
        <begin position="41"/>
        <end position="69"/>
    </location>
</feature>
<feature type="compositionally biased region" description="Low complexity" evidence="6">
    <location>
        <begin position="448"/>
        <end position="476"/>
    </location>
</feature>
<protein>
    <submittedName>
        <fullName evidence="8">Zinc finger CCCH domain-containing protein 32</fullName>
    </submittedName>
</protein>
<name>A0AAW2R915_9LAMI</name>
<keyword evidence="2 5" id="KW-0863">Zinc-finger</keyword>
<feature type="zinc finger region" description="C3H1-type" evidence="5">
    <location>
        <begin position="305"/>
        <end position="333"/>
    </location>
</feature>
<comment type="caution">
    <text evidence="8">The sequence shown here is derived from an EMBL/GenBank/DDBJ whole genome shotgun (WGS) entry which is preliminary data.</text>
</comment>
<dbReference type="SMART" id="SM00356">
    <property type="entry name" value="ZnF_C3H1"/>
    <property type="match status" value="5"/>
</dbReference>
<evidence type="ECO:0000259" key="7">
    <source>
        <dbReference type="PROSITE" id="PS50103"/>
    </source>
</evidence>
<dbReference type="GO" id="GO:0003677">
    <property type="term" value="F:DNA binding"/>
    <property type="evidence" value="ECO:0007669"/>
    <property type="project" value="UniProtKB-KW"/>
</dbReference>
<feature type="zinc finger region" description="C3H1-type" evidence="5">
    <location>
        <begin position="140"/>
        <end position="168"/>
    </location>
</feature>
<dbReference type="Gene3D" id="4.10.1000.10">
    <property type="entry name" value="Zinc finger, CCCH-type"/>
    <property type="match status" value="2"/>
</dbReference>